<name>A0A699HR83_TANCI</name>
<comment type="caution">
    <text evidence="2">The sequence shown here is derived from an EMBL/GenBank/DDBJ whole genome shotgun (WGS) entry which is preliminary data.</text>
</comment>
<dbReference type="AlphaFoldDB" id="A0A699HR83"/>
<accession>A0A699HR83</accession>
<protein>
    <submittedName>
        <fullName evidence="2">Putative ribonuclease H-like domain-containing protein</fullName>
    </submittedName>
</protein>
<evidence type="ECO:0000259" key="1">
    <source>
        <dbReference type="Pfam" id="PF13976"/>
    </source>
</evidence>
<dbReference type="SUPFAM" id="SSF53098">
    <property type="entry name" value="Ribonuclease H-like"/>
    <property type="match status" value="1"/>
</dbReference>
<organism evidence="2">
    <name type="scientific">Tanacetum cinerariifolium</name>
    <name type="common">Dalmatian daisy</name>
    <name type="synonym">Chrysanthemum cinerariifolium</name>
    <dbReference type="NCBI Taxonomy" id="118510"/>
    <lineage>
        <taxon>Eukaryota</taxon>
        <taxon>Viridiplantae</taxon>
        <taxon>Streptophyta</taxon>
        <taxon>Embryophyta</taxon>
        <taxon>Tracheophyta</taxon>
        <taxon>Spermatophyta</taxon>
        <taxon>Magnoliopsida</taxon>
        <taxon>eudicotyledons</taxon>
        <taxon>Gunneridae</taxon>
        <taxon>Pentapetalae</taxon>
        <taxon>asterids</taxon>
        <taxon>campanulids</taxon>
        <taxon>Asterales</taxon>
        <taxon>Asteraceae</taxon>
        <taxon>Asteroideae</taxon>
        <taxon>Anthemideae</taxon>
        <taxon>Anthemidinae</taxon>
        <taxon>Tanacetum</taxon>
    </lineage>
</organism>
<dbReference type="GO" id="GO:0003676">
    <property type="term" value="F:nucleic acid binding"/>
    <property type="evidence" value="ECO:0007669"/>
    <property type="project" value="InterPro"/>
</dbReference>
<gene>
    <name evidence="2" type="ORF">Tci_403517</name>
</gene>
<dbReference type="InterPro" id="IPR025724">
    <property type="entry name" value="GAG-pre-integrase_dom"/>
</dbReference>
<reference evidence="2" key="1">
    <citation type="journal article" date="2019" name="Sci. Rep.">
        <title>Draft genome of Tanacetum cinerariifolium, the natural source of mosquito coil.</title>
        <authorList>
            <person name="Yamashiro T."/>
            <person name="Shiraishi A."/>
            <person name="Satake H."/>
            <person name="Nakayama K."/>
        </authorList>
    </citation>
    <scope>NUCLEOTIDE SEQUENCE</scope>
</reference>
<dbReference type="InterPro" id="IPR036397">
    <property type="entry name" value="RNaseH_sf"/>
</dbReference>
<dbReference type="EMBL" id="BKCJ010168455">
    <property type="protein sequence ID" value="GEY31543.1"/>
    <property type="molecule type" value="Genomic_DNA"/>
</dbReference>
<evidence type="ECO:0000313" key="2">
    <source>
        <dbReference type="EMBL" id="GEY31543.1"/>
    </source>
</evidence>
<dbReference type="InterPro" id="IPR012337">
    <property type="entry name" value="RNaseH-like_sf"/>
</dbReference>
<feature type="domain" description="GAG-pre-integrase" evidence="1">
    <location>
        <begin position="534"/>
        <end position="589"/>
    </location>
</feature>
<dbReference type="Gene3D" id="3.30.420.10">
    <property type="entry name" value="Ribonuclease H-like superfamily/Ribonuclease H"/>
    <property type="match status" value="1"/>
</dbReference>
<sequence>MRILLGLKNFIELLQLRAKSKIREKHKSFKEVIKNGNKVLKKTIGTVEQIYKPTSVKEKLDRKNEMKARGTLLMALPNKDQLKFQPYQDAKLLMEAIEKRYEGNKESKKVQRTLLKQQYKNFVASSLETLDQTFDRLQKLISQWEIQGSSSTSQNLQNVAFVSSNSTNNISNTNKADKIAYGVSTAHTQENLEQIDLDDLKEMDLHWEMAMLTIRARRFIKRTSKNFDINGQKIDFDRGREYGRKTVPVENTTENALITHDGIRGLGYKAASPTVENVVNSSKMIENQENVKSRSDKRYHKVPLPYTRNYIPSKPDLMFIDKQVKSESVDVVSNVSSSVVKTVESKVKSVNVKNKGKLKTDDTPVNTVRPGNTVDSKPIVNYLRPISNAFKRGYSQDIRPFNKYSTYKKTIFNKEVNAIKASTCWVWKAKHSSASNTFKKYSYIDARDYDGGFVSFGDGKGRISRKGKIKTGTLDFDDVYFYKELKYNLFSVSQMCDTKNNVLFTNTECLVLSSNFKLLDESQVLLRVPRKDNIYSVDLKSVVPTRSLTCLFAKATTDESNLWHRRLGHINYKIMNKLMRGNLVRGIKREFSVARTPQQNGVVGRKNRTLIKAARTMIVEETLNIRFLENVPNVKGNGPGWLFDIDYLTISMNYVPVVTGFQTNSIVGTKDDIVVGQAEKKKEPEQEYILIPICTTDPLISQSPKDSVVDTRNKVKEL</sequence>
<dbReference type="Pfam" id="PF13976">
    <property type="entry name" value="gag_pre-integrs"/>
    <property type="match status" value="1"/>
</dbReference>
<proteinExistence type="predicted"/>